<accession>A0A857KYJ0</accession>
<keyword evidence="1" id="KW-0378">Hydrolase</keyword>
<dbReference type="Gene3D" id="3.40.50.1820">
    <property type="entry name" value="alpha/beta hydrolase"/>
    <property type="match status" value="1"/>
</dbReference>
<dbReference type="InterPro" id="IPR029058">
    <property type="entry name" value="AB_hydrolase_fold"/>
</dbReference>
<dbReference type="RefSeq" id="WP_005183121.1">
    <property type="nucleotide sequence ID" value="NZ_CP045804.1"/>
</dbReference>
<evidence type="ECO:0000313" key="1">
    <source>
        <dbReference type="EMBL" id="QHN39691.1"/>
    </source>
</evidence>
<dbReference type="SUPFAM" id="SSF53474">
    <property type="entry name" value="alpha/beta-Hydrolases"/>
    <property type="match status" value="1"/>
</dbReference>
<gene>
    <name evidence="1" type="ORF">GII30_11430</name>
</gene>
<reference evidence="1" key="1">
    <citation type="journal article" date="2021" name="Nat. Microbiol.">
        <title>Cocultivation of an ultrasmall environmental parasitic bacterium with lytic ability against bacteria associated with wastewater foams.</title>
        <authorList>
            <person name="Batinovic S."/>
            <person name="Rose J.J.A."/>
            <person name="Ratcliffe J."/>
            <person name="Seviour R.J."/>
            <person name="Petrovski S."/>
        </authorList>
    </citation>
    <scope>NUCLEOTIDE SEQUENCE</scope>
    <source>
        <strain evidence="1">CON44</strain>
    </source>
</reference>
<organism evidence="1">
    <name type="scientific">Gordonia amarae</name>
    <dbReference type="NCBI Taxonomy" id="36821"/>
    <lineage>
        <taxon>Bacteria</taxon>
        <taxon>Bacillati</taxon>
        <taxon>Actinomycetota</taxon>
        <taxon>Actinomycetes</taxon>
        <taxon>Mycobacteriales</taxon>
        <taxon>Gordoniaceae</taxon>
        <taxon>Gordonia</taxon>
    </lineage>
</organism>
<dbReference type="GO" id="GO:0016787">
    <property type="term" value="F:hydrolase activity"/>
    <property type="evidence" value="ECO:0007669"/>
    <property type="project" value="UniProtKB-KW"/>
</dbReference>
<sequence length="266" mass="28689">MTVENPSTDATPPHWLSYVTEPHRAMAEYVGFASGRRLLSLQHAGGGDGRHILVLPGLLADDRSTRALRGVLRDAGYQPHGWSLGVNVGPTRGIVAGIQGRVADLAARSDRPISVIGWSLGGLLAREAAKLLPEEIDRVIALGSPLNMSHRGQSRASAAYELFASRHLPDYAFDAWVASRVDGLTQPMTSVYSRGDGIVHWESCLVEEGPRSENVEVYGSHCGLGMNLAAAHVVLDRLAAPLDDWKPFVPKRSYRALFPGQLAQSA</sequence>
<dbReference type="AlphaFoldDB" id="A0A857KYJ0"/>
<name>A0A857KYJ0_9ACTN</name>
<dbReference type="EMBL" id="CP045810">
    <property type="protein sequence ID" value="QHN39691.1"/>
    <property type="molecule type" value="Genomic_DNA"/>
</dbReference>
<proteinExistence type="predicted"/>
<protein>
    <submittedName>
        <fullName evidence="1">Alpha/beta hydrolase</fullName>
    </submittedName>
</protein>